<name>A0A4V3WP04_CAMSN</name>
<dbReference type="Gene3D" id="1.10.418.10">
    <property type="entry name" value="Calponin-like domain"/>
    <property type="match status" value="1"/>
</dbReference>
<dbReference type="STRING" id="542762.A0A4V3WP04"/>
<dbReference type="InterPro" id="IPR036872">
    <property type="entry name" value="CH_dom_sf"/>
</dbReference>
<dbReference type="InterPro" id="IPR001715">
    <property type="entry name" value="CH_dom"/>
</dbReference>
<dbReference type="Pfam" id="PF00307">
    <property type="entry name" value="CH"/>
    <property type="match status" value="1"/>
</dbReference>
<dbReference type="PANTHER" id="PTHR19961:SF18">
    <property type="entry name" value="FI19014P1"/>
    <property type="match status" value="1"/>
</dbReference>
<accession>A0A4V3WP04</accession>
<evidence type="ECO:0000256" key="3">
    <source>
        <dbReference type="ARBA" id="ARBA00023203"/>
    </source>
</evidence>
<dbReference type="GO" id="GO:0032432">
    <property type="term" value="C:actin filament bundle"/>
    <property type="evidence" value="ECO:0007669"/>
    <property type="project" value="TreeGrafter"/>
</dbReference>
<comment type="subunit">
    <text evidence="1">Interacts with F-actin.</text>
</comment>
<dbReference type="GO" id="GO:0051017">
    <property type="term" value="P:actin filament bundle assembly"/>
    <property type="evidence" value="ECO:0007669"/>
    <property type="project" value="InterPro"/>
</dbReference>
<evidence type="ECO:0000259" key="4">
    <source>
        <dbReference type="Pfam" id="PF00307"/>
    </source>
</evidence>
<evidence type="ECO:0000313" key="6">
    <source>
        <dbReference type="Proteomes" id="UP000306102"/>
    </source>
</evidence>
<reference evidence="5 6" key="1">
    <citation type="journal article" date="2018" name="Proc. Natl. Acad. Sci. U.S.A.">
        <title>Draft genome sequence of Camellia sinensis var. sinensis provides insights into the evolution of the tea genome and tea quality.</title>
        <authorList>
            <person name="Wei C."/>
            <person name="Yang H."/>
            <person name="Wang S."/>
            <person name="Zhao J."/>
            <person name="Liu C."/>
            <person name="Gao L."/>
            <person name="Xia E."/>
            <person name="Lu Y."/>
            <person name="Tai Y."/>
            <person name="She G."/>
            <person name="Sun J."/>
            <person name="Cao H."/>
            <person name="Tong W."/>
            <person name="Gao Q."/>
            <person name="Li Y."/>
            <person name="Deng W."/>
            <person name="Jiang X."/>
            <person name="Wang W."/>
            <person name="Chen Q."/>
            <person name="Zhang S."/>
            <person name="Li H."/>
            <person name="Wu J."/>
            <person name="Wang P."/>
            <person name="Li P."/>
            <person name="Shi C."/>
            <person name="Zheng F."/>
            <person name="Jian J."/>
            <person name="Huang B."/>
            <person name="Shan D."/>
            <person name="Shi M."/>
            <person name="Fang C."/>
            <person name="Yue Y."/>
            <person name="Li F."/>
            <person name="Li D."/>
            <person name="Wei S."/>
            <person name="Han B."/>
            <person name="Jiang C."/>
            <person name="Yin Y."/>
            <person name="Xia T."/>
            <person name="Zhang Z."/>
            <person name="Bennetzen J.L."/>
            <person name="Zhao S."/>
            <person name="Wan X."/>
        </authorList>
    </citation>
    <scope>NUCLEOTIDE SEQUENCE [LARGE SCALE GENOMIC DNA]</scope>
    <source>
        <strain evidence="6">cv. Shuchazao</strain>
        <tissue evidence="5">Leaf</tissue>
    </source>
</reference>
<keyword evidence="3" id="KW-0009">Actin-binding</keyword>
<dbReference type="Proteomes" id="UP000306102">
    <property type="component" value="Unassembled WGS sequence"/>
</dbReference>
<keyword evidence="6" id="KW-1185">Reference proteome</keyword>
<evidence type="ECO:0000256" key="2">
    <source>
        <dbReference type="ARBA" id="ARBA00022737"/>
    </source>
</evidence>
<protein>
    <recommendedName>
        <fullName evidence="4">Calponin-homology (CH) domain-containing protein</fullName>
    </recommendedName>
</protein>
<organism evidence="5 6">
    <name type="scientific">Camellia sinensis var. sinensis</name>
    <name type="common">China tea</name>
    <dbReference type="NCBI Taxonomy" id="542762"/>
    <lineage>
        <taxon>Eukaryota</taxon>
        <taxon>Viridiplantae</taxon>
        <taxon>Streptophyta</taxon>
        <taxon>Embryophyta</taxon>
        <taxon>Tracheophyta</taxon>
        <taxon>Spermatophyta</taxon>
        <taxon>Magnoliopsida</taxon>
        <taxon>eudicotyledons</taxon>
        <taxon>Gunneridae</taxon>
        <taxon>Pentapetalae</taxon>
        <taxon>asterids</taxon>
        <taxon>Ericales</taxon>
        <taxon>Theaceae</taxon>
        <taxon>Camellia</taxon>
    </lineage>
</organism>
<dbReference type="PANTHER" id="PTHR19961">
    <property type="entry name" value="FIMBRIN/PLASTIN"/>
    <property type="match status" value="1"/>
</dbReference>
<dbReference type="SUPFAM" id="SSF47576">
    <property type="entry name" value="Calponin-homology domain, CH-domain"/>
    <property type="match status" value="1"/>
</dbReference>
<sequence length="168" mass="18852">MLNISMISKCISSHLVMGLISQMIKDVEKLMGLPLEKVLLIWMDFQLKKAGYNLPKISNWKQATKPLIKMPFRKVENCNQVIQIGKELNVSLVNVAGNDIVQGNKKLILGQKFLGEMQNMVKEFKNLDFHTSPSPSSASIPARSPQLFLVLNSTNQIYLIEEVIGPLS</sequence>
<keyword evidence="2" id="KW-0677">Repeat</keyword>
<proteinExistence type="predicted"/>
<evidence type="ECO:0000313" key="5">
    <source>
        <dbReference type="EMBL" id="THG14517.1"/>
    </source>
</evidence>
<dbReference type="GO" id="GO:0005884">
    <property type="term" value="C:actin filament"/>
    <property type="evidence" value="ECO:0007669"/>
    <property type="project" value="TreeGrafter"/>
</dbReference>
<gene>
    <name evidence="5" type="ORF">TEA_019301</name>
</gene>
<dbReference type="InterPro" id="IPR039959">
    <property type="entry name" value="Fimbrin/Plastin"/>
</dbReference>
<dbReference type="GO" id="GO:0005737">
    <property type="term" value="C:cytoplasm"/>
    <property type="evidence" value="ECO:0007669"/>
    <property type="project" value="TreeGrafter"/>
</dbReference>
<dbReference type="EMBL" id="SDRB02005286">
    <property type="protein sequence ID" value="THG14517.1"/>
    <property type="molecule type" value="Genomic_DNA"/>
</dbReference>
<dbReference type="AlphaFoldDB" id="A0A4V3WP04"/>
<feature type="domain" description="Calponin-homology (CH)" evidence="4">
    <location>
        <begin position="58"/>
        <end position="110"/>
    </location>
</feature>
<dbReference type="GO" id="GO:0051639">
    <property type="term" value="P:actin filament network formation"/>
    <property type="evidence" value="ECO:0007669"/>
    <property type="project" value="TreeGrafter"/>
</dbReference>
<comment type="caution">
    <text evidence="5">The sequence shown here is derived from an EMBL/GenBank/DDBJ whole genome shotgun (WGS) entry which is preliminary data.</text>
</comment>
<dbReference type="GO" id="GO:0051015">
    <property type="term" value="F:actin filament binding"/>
    <property type="evidence" value="ECO:0007669"/>
    <property type="project" value="InterPro"/>
</dbReference>
<evidence type="ECO:0000256" key="1">
    <source>
        <dbReference type="ARBA" id="ARBA00011385"/>
    </source>
</evidence>